<reference evidence="1" key="1">
    <citation type="submission" date="2021-03" db="EMBL/GenBank/DDBJ databases">
        <title>Genomic analysis provides insights into the functional capacity of soil bacteria communities inhabiting an altitudinal gradient in the Atacama Desert.</title>
        <authorList>
            <person name="Gonzalez M."/>
            <person name="Maldonado J."/>
            <person name="Maza F."/>
            <person name="Hodar C."/>
            <person name="Cortes M."/>
            <person name="Palma R."/>
            <person name="Andreani C."/>
            <person name="Gaete A."/>
            <person name="Vasquez-Dean J."/>
            <person name="Acuna V."/>
            <person name="Aguado M."/>
            <person name="Mandakovic D."/>
            <person name="Latorre M."/>
            <person name="Orellana A."/>
            <person name="Gutierrez R."/>
            <person name="Montecino M."/>
            <person name="Allende M."/>
            <person name="Maass A."/>
            <person name="Cambiazo V."/>
        </authorList>
    </citation>
    <scope>NUCLEOTIDE SEQUENCE</scope>
    <source>
        <strain evidence="1">ISL-25</strain>
    </source>
</reference>
<accession>A0A944DEG7</accession>
<organism evidence="1 2">
    <name type="scientific">Pseudomonas fluorescens</name>
    <dbReference type="NCBI Taxonomy" id="294"/>
    <lineage>
        <taxon>Bacteria</taxon>
        <taxon>Pseudomonadati</taxon>
        <taxon>Pseudomonadota</taxon>
        <taxon>Gammaproteobacteria</taxon>
        <taxon>Pseudomonadales</taxon>
        <taxon>Pseudomonadaceae</taxon>
        <taxon>Pseudomonas</taxon>
    </lineage>
</organism>
<name>A0A944DEG7_PSEFL</name>
<evidence type="ECO:0000313" key="2">
    <source>
        <dbReference type="Proteomes" id="UP000692896"/>
    </source>
</evidence>
<dbReference type="EMBL" id="JAGGOB010000008">
    <property type="protein sequence ID" value="MBT2327721.1"/>
    <property type="molecule type" value="Genomic_DNA"/>
</dbReference>
<dbReference type="AlphaFoldDB" id="A0A944DEG7"/>
<dbReference type="RefSeq" id="WP_214916975.1">
    <property type="nucleotide sequence ID" value="NZ_JAGGNX010000019.1"/>
</dbReference>
<protein>
    <submittedName>
        <fullName evidence="1">Uncharacterized protein</fullName>
    </submittedName>
</protein>
<proteinExistence type="predicted"/>
<dbReference type="Proteomes" id="UP000692896">
    <property type="component" value="Unassembled WGS sequence"/>
</dbReference>
<gene>
    <name evidence="1" type="ORF">J7E47_03175</name>
</gene>
<sequence length="107" mass="11773">MSDSPTLEALSTIQLPIVFTPDAWRRAVLLEHSDHPESLLLTQLSNVVRAALEAHLAHPLEPYVVFEVVQITSIGRPDHDSTLQLSLRLLQEPNQPVALLIALAGEP</sequence>
<comment type="caution">
    <text evidence="1">The sequence shown here is derived from an EMBL/GenBank/DDBJ whole genome shotgun (WGS) entry which is preliminary data.</text>
</comment>
<evidence type="ECO:0000313" key="1">
    <source>
        <dbReference type="EMBL" id="MBT2327721.1"/>
    </source>
</evidence>